<reference evidence="5 6" key="1">
    <citation type="submission" date="2024-07" db="EMBL/GenBank/DDBJ databases">
        <title>Draft Genome Sequence of Ferrimicrobium acidiphilum Strain YE2023, Isolated from a Pulp of Bioleach Reactor.</title>
        <authorList>
            <person name="Elkina Y.A."/>
            <person name="Bulaeva A.G."/>
            <person name="Beletsky A.V."/>
            <person name="Mardanov A.V."/>
        </authorList>
    </citation>
    <scope>NUCLEOTIDE SEQUENCE [LARGE SCALE GENOMIC DNA]</scope>
    <source>
        <strain evidence="5 6">YE2023</strain>
    </source>
</reference>
<evidence type="ECO:0000256" key="3">
    <source>
        <dbReference type="ARBA" id="ARBA00022777"/>
    </source>
</evidence>
<dbReference type="PANTHER" id="PTHR23117:SF13">
    <property type="entry name" value="GUANYLATE KINASE"/>
    <property type="match status" value="1"/>
</dbReference>
<comment type="caution">
    <text evidence="5">The sequence shown here is derived from an EMBL/GenBank/DDBJ whole genome shotgun (WGS) entry which is preliminary data.</text>
</comment>
<keyword evidence="6" id="KW-1185">Reference proteome</keyword>
<dbReference type="RefSeq" id="WP_369084196.1">
    <property type="nucleotide sequence ID" value="NZ_JBFSHR010000005.1"/>
</dbReference>
<sequence>MIVVLCGPGGVGKGTVAAEVVRRVPMLELSRSWTTRAIRPGESPDAYTFVTRERFVAAVEAGFFLEWEEFGGQLYGTPRPEGGVGSVLLEIDARGATTVRRLEPSSLIIGLEPPSLEVLRDRMARRGDGEHHIERRLAIASEEMVLARTVADHIVVNGDLANTVEEVVGLIEAWMVARSRG</sequence>
<keyword evidence="2" id="KW-0808">Transferase</keyword>
<dbReference type="Gene3D" id="3.30.63.10">
    <property type="entry name" value="Guanylate Kinase phosphate binding domain"/>
    <property type="match status" value="1"/>
</dbReference>
<dbReference type="Proteomes" id="UP001560267">
    <property type="component" value="Unassembled WGS sequence"/>
</dbReference>
<dbReference type="EMBL" id="JBFSHR010000005">
    <property type="protein sequence ID" value="MEX6428712.1"/>
    <property type="molecule type" value="Genomic_DNA"/>
</dbReference>
<dbReference type="PANTHER" id="PTHR23117">
    <property type="entry name" value="GUANYLATE KINASE-RELATED"/>
    <property type="match status" value="1"/>
</dbReference>
<evidence type="ECO:0000256" key="2">
    <source>
        <dbReference type="ARBA" id="ARBA00022679"/>
    </source>
</evidence>
<dbReference type="CDD" id="cd00071">
    <property type="entry name" value="GMPK"/>
    <property type="match status" value="1"/>
</dbReference>
<keyword evidence="3 5" id="KW-0418">Kinase</keyword>
<name>A0ABV3XZK2_9ACTN</name>
<dbReference type="SMART" id="SM00072">
    <property type="entry name" value="GuKc"/>
    <property type="match status" value="1"/>
</dbReference>
<dbReference type="Pfam" id="PF00625">
    <property type="entry name" value="Guanylate_kin"/>
    <property type="match status" value="1"/>
</dbReference>
<dbReference type="SUPFAM" id="SSF52540">
    <property type="entry name" value="P-loop containing nucleoside triphosphate hydrolases"/>
    <property type="match status" value="1"/>
</dbReference>
<dbReference type="PROSITE" id="PS50052">
    <property type="entry name" value="GUANYLATE_KINASE_2"/>
    <property type="match status" value="1"/>
</dbReference>
<dbReference type="InterPro" id="IPR027417">
    <property type="entry name" value="P-loop_NTPase"/>
</dbReference>
<dbReference type="InterPro" id="IPR008144">
    <property type="entry name" value="Guanylate_kin-like_dom"/>
</dbReference>
<organism evidence="5 6">
    <name type="scientific">Ferrimicrobium acidiphilum</name>
    <dbReference type="NCBI Taxonomy" id="121039"/>
    <lineage>
        <taxon>Bacteria</taxon>
        <taxon>Bacillati</taxon>
        <taxon>Actinomycetota</taxon>
        <taxon>Acidimicrobiia</taxon>
        <taxon>Acidimicrobiales</taxon>
        <taxon>Acidimicrobiaceae</taxon>
        <taxon>Ferrimicrobium</taxon>
    </lineage>
</organism>
<evidence type="ECO:0000259" key="4">
    <source>
        <dbReference type="PROSITE" id="PS50052"/>
    </source>
</evidence>
<evidence type="ECO:0000313" key="6">
    <source>
        <dbReference type="Proteomes" id="UP001560267"/>
    </source>
</evidence>
<comment type="similarity">
    <text evidence="1">Belongs to the guanylate kinase family.</text>
</comment>
<proteinExistence type="inferred from homology"/>
<accession>A0ABV3XZK2</accession>
<dbReference type="Gene3D" id="3.40.50.300">
    <property type="entry name" value="P-loop containing nucleotide triphosphate hydrolases"/>
    <property type="match status" value="1"/>
</dbReference>
<evidence type="ECO:0000313" key="5">
    <source>
        <dbReference type="EMBL" id="MEX6428712.1"/>
    </source>
</evidence>
<dbReference type="GO" id="GO:0016301">
    <property type="term" value="F:kinase activity"/>
    <property type="evidence" value="ECO:0007669"/>
    <property type="project" value="UniProtKB-KW"/>
</dbReference>
<gene>
    <name evidence="5" type="ORF">AB6A68_02520</name>
</gene>
<evidence type="ECO:0000256" key="1">
    <source>
        <dbReference type="ARBA" id="ARBA00005790"/>
    </source>
</evidence>
<feature type="domain" description="Guanylate kinase-like" evidence="4">
    <location>
        <begin position="1"/>
        <end position="172"/>
    </location>
</feature>
<protein>
    <submittedName>
        <fullName evidence="5">Guanylate kinase</fullName>
    </submittedName>
</protein>
<dbReference type="InterPro" id="IPR008145">
    <property type="entry name" value="GK/Ca_channel_bsu"/>
</dbReference>